<protein>
    <submittedName>
        <fullName evidence="3">Zn(2)-C6 fungal-type DNA-binding domain-containing protein</fullName>
    </submittedName>
</protein>
<keyword evidence="3" id="KW-0238">DNA-binding</keyword>
<dbReference type="EMBL" id="CP099420">
    <property type="protein sequence ID" value="USW50659.1"/>
    <property type="molecule type" value="Genomic_DNA"/>
</dbReference>
<dbReference type="Proteomes" id="UP001056384">
    <property type="component" value="Chromosome 3"/>
</dbReference>
<dbReference type="AlphaFoldDB" id="A0A9Q9AJU1"/>
<proteinExistence type="predicted"/>
<evidence type="ECO:0000256" key="1">
    <source>
        <dbReference type="ARBA" id="ARBA00023242"/>
    </source>
</evidence>
<evidence type="ECO:0000313" key="4">
    <source>
        <dbReference type="Proteomes" id="UP001056384"/>
    </source>
</evidence>
<keyword evidence="4" id="KW-1185">Reference proteome</keyword>
<dbReference type="GO" id="GO:0001228">
    <property type="term" value="F:DNA-binding transcription activator activity, RNA polymerase II-specific"/>
    <property type="evidence" value="ECO:0007669"/>
    <property type="project" value="TreeGrafter"/>
</dbReference>
<evidence type="ECO:0000259" key="2">
    <source>
        <dbReference type="PROSITE" id="PS50048"/>
    </source>
</evidence>
<dbReference type="Gene3D" id="4.10.240.10">
    <property type="entry name" value="Zn(2)-C6 fungal-type DNA-binding domain"/>
    <property type="match status" value="1"/>
</dbReference>
<sequence length="427" mass="48524">MPPRLSHRKTRTGCKRCKARKVKRDEEKPKCGACKRHAVHCEYPASPYDPQSPASDSTLQANAAEQFLELRLMHEWMAYTCMSLSTTWEFWKHQCPLTAFEYRWLLDAMLAGAALHASRAKPRCWSALEGRMVNFDAAGNSIDPLPEHAVYFGWKSASKARRAVAGKPSPGSVTVFPAHNHAEMLETSRKYFTRALDGHQKAVAVLWLSNIRAAYLCSILICYYSLFTLNEPSDESLMLDPLKWFKLSRGTLFIIQQWKDWIGEAWFIEAMYGEPDLSDDNELFRKEHQEGFEYLLSPVEGDTIRDEDRLAYERTLSYFGLMYKGIAHGLDSPLAMDRRVIAMPARVPIRLGNLVEANDPRAAAILAHVFATMKPGEDRFPWFQGIAQRQIPILCDSLPPRWSGLVAWPRQVVNDNISAGPFLSPLT</sequence>
<keyword evidence="1" id="KW-0539">Nucleus</keyword>
<dbReference type="SMART" id="SM00066">
    <property type="entry name" value="GAL4"/>
    <property type="match status" value="1"/>
</dbReference>
<dbReference type="InterPro" id="IPR001138">
    <property type="entry name" value="Zn2Cys6_DnaBD"/>
</dbReference>
<dbReference type="InterPro" id="IPR053157">
    <property type="entry name" value="Sterol_Uptake_Regulator"/>
</dbReference>
<dbReference type="PANTHER" id="PTHR47784:SF5">
    <property type="entry name" value="STEROL UPTAKE CONTROL PROTEIN 2"/>
    <property type="match status" value="1"/>
</dbReference>
<organism evidence="3 4">
    <name type="scientific">Septoria linicola</name>
    <dbReference type="NCBI Taxonomy" id="215465"/>
    <lineage>
        <taxon>Eukaryota</taxon>
        <taxon>Fungi</taxon>
        <taxon>Dikarya</taxon>
        <taxon>Ascomycota</taxon>
        <taxon>Pezizomycotina</taxon>
        <taxon>Dothideomycetes</taxon>
        <taxon>Dothideomycetidae</taxon>
        <taxon>Mycosphaerellales</taxon>
        <taxon>Mycosphaerellaceae</taxon>
        <taxon>Septoria</taxon>
    </lineage>
</organism>
<evidence type="ECO:0000313" key="3">
    <source>
        <dbReference type="EMBL" id="USW50659.1"/>
    </source>
</evidence>
<dbReference type="SUPFAM" id="SSF57701">
    <property type="entry name" value="Zn2/Cys6 DNA-binding domain"/>
    <property type="match status" value="1"/>
</dbReference>
<dbReference type="GO" id="GO:0008270">
    <property type="term" value="F:zinc ion binding"/>
    <property type="evidence" value="ECO:0007669"/>
    <property type="project" value="InterPro"/>
</dbReference>
<dbReference type="GO" id="GO:0003677">
    <property type="term" value="F:DNA binding"/>
    <property type="evidence" value="ECO:0007669"/>
    <property type="project" value="UniProtKB-KW"/>
</dbReference>
<dbReference type="InterPro" id="IPR036864">
    <property type="entry name" value="Zn2-C6_fun-type_DNA-bd_sf"/>
</dbReference>
<dbReference type="CDD" id="cd00067">
    <property type="entry name" value="GAL4"/>
    <property type="match status" value="1"/>
</dbReference>
<dbReference type="Pfam" id="PF00172">
    <property type="entry name" value="Zn_clus"/>
    <property type="match status" value="1"/>
</dbReference>
<feature type="domain" description="Zn(2)-C6 fungal-type" evidence="2">
    <location>
        <begin position="13"/>
        <end position="43"/>
    </location>
</feature>
<reference evidence="3" key="1">
    <citation type="submission" date="2022-06" db="EMBL/GenBank/DDBJ databases">
        <title>Complete genome sequences of two strains of the flax pathogen Septoria linicola.</title>
        <authorList>
            <person name="Lapalu N."/>
            <person name="Simon A."/>
            <person name="Demenou B."/>
            <person name="Paumier D."/>
            <person name="Guillot M.-P."/>
            <person name="Gout L."/>
            <person name="Valade R."/>
        </authorList>
    </citation>
    <scope>NUCLEOTIDE SEQUENCE</scope>
    <source>
        <strain evidence="3">SE15195</strain>
    </source>
</reference>
<dbReference type="PROSITE" id="PS50048">
    <property type="entry name" value="ZN2_CY6_FUNGAL_2"/>
    <property type="match status" value="1"/>
</dbReference>
<name>A0A9Q9AJU1_9PEZI</name>
<dbReference type="PANTHER" id="PTHR47784">
    <property type="entry name" value="STEROL UPTAKE CONTROL PROTEIN 2"/>
    <property type="match status" value="1"/>
</dbReference>
<accession>A0A9Q9AJU1</accession>
<gene>
    <name evidence="3" type="ORF">Slin15195_G039780</name>
</gene>